<dbReference type="GO" id="GO:0008761">
    <property type="term" value="F:UDP-N-acetylglucosamine 2-epimerase activity"/>
    <property type="evidence" value="ECO:0007669"/>
    <property type="project" value="UniProtKB-EC"/>
</dbReference>
<feature type="domain" description="UDP-N-acetylglucosamine 2-epimerase" evidence="2">
    <location>
        <begin position="23"/>
        <end position="355"/>
    </location>
</feature>
<dbReference type="EC" id="5.1.3.14" evidence="3"/>
<dbReference type="AlphaFoldDB" id="A0A7C3ZKY1"/>
<dbReference type="Gene3D" id="3.40.50.2000">
    <property type="entry name" value="Glycogen Phosphorylase B"/>
    <property type="match status" value="2"/>
</dbReference>
<dbReference type="InterPro" id="IPR029767">
    <property type="entry name" value="WecB-like"/>
</dbReference>
<dbReference type="NCBIfam" id="TIGR00236">
    <property type="entry name" value="wecB"/>
    <property type="match status" value="1"/>
</dbReference>
<comment type="caution">
    <text evidence="3">The sequence shown here is derived from an EMBL/GenBank/DDBJ whole genome shotgun (WGS) entry which is preliminary data.</text>
</comment>
<dbReference type="CDD" id="cd03786">
    <property type="entry name" value="GTB_UDP-GlcNAc_2-Epimerase"/>
    <property type="match status" value="1"/>
</dbReference>
<organism evidence="3">
    <name type="scientific">Planktothricoides sp. SpSt-374</name>
    <dbReference type="NCBI Taxonomy" id="2282167"/>
    <lineage>
        <taxon>Bacteria</taxon>
        <taxon>Bacillati</taxon>
        <taxon>Cyanobacteriota</taxon>
        <taxon>Cyanophyceae</taxon>
        <taxon>Oscillatoriophycideae</taxon>
        <taxon>Oscillatoriales</taxon>
        <taxon>Oscillatoriaceae</taxon>
        <taxon>Planktothricoides</taxon>
    </lineage>
</organism>
<dbReference type="PANTHER" id="PTHR43174:SF1">
    <property type="entry name" value="UDP-N-ACETYLGLUCOSAMINE 2-EPIMERASE"/>
    <property type="match status" value="1"/>
</dbReference>
<dbReference type="InterPro" id="IPR003331">
    <property type="entry name" value="UDP_GlcNAc_Epimerase_2_dom"/>
</dbReference>
<sequence>MKILTVVGARPQFVKAATVSRVIRSTEELTEILVHTGQHYDANMSQVFFTEMQIPQPDYHLGIGGTSHGAMTGRMLEKIEDVILQEKPDVLLVYGDTNSTLAGALAAVKLHIPVAHVEAGLRSFNMKMPEEVNRVLTDQISRWLFCPTETAVKNLQNEKIAERTQALISNVGDVMYDAVLFYRKIAKPTDKISSLIDKLSGNFYLATVHRAENTDDPVRFGNIMAALNTIAETTPVVLPLHPRTRKLLGSDYRSQVRLIEPVGYFDMITLLSHCQGVFTDSGGLQKEAFFFHKPCVTLRDETEWVELVEHGVNILAGSSRATIIGAEKLIIQEHKNYSNPLYGDGSAAQKIITCLMEGF</sequence>
<proteinExistence type="inferred from homology"/>
<evidence type="ECO:0000313" key="3">
    <source>
        <dbReference type="EMBL" id="HGG01405.1"/>
    </source>
</evidence>
<comment type="similarity">
    <text evidence="1">Belongs to the UDP-N-acetylglucosamine 2-epimerase family.</text>
</comment>
<keyword evidence="1 3" id="KW-0413">Isomerase</keyword>
<dbReference type="SUPFAM" id="SSF53756">
    <property type="entry name" value="UDP-Glycosyltransferase/glycogen phosphorylase"/>
    <property type="match status" value="1"/>
</dbReference>
<dbReference type="Pfam" id="PF02350">
    <property type="entry name" value="Epimerase_2"/>
    <property type="match status" value="1"/>
</dbReference>
<reference evidence="3" key="1">
    <citation type="journal article" date="2020" name="mSystems">
        <title>Genome- and Community-Level Interaction Insights into Carbon Utilization and Element Cycling Functions of Hydrothermarchaeota in Hydrothermal Sediment.</title>
        <authorList>
            <person name="Zhou Z."/>
            <person name="Liu Y."/>
            <person name="Xu W."/>
            <person name="Pan J."/>
            <person name="Luo Z.H."/>
            <person name="Li M."/>
        </authorList>
    </citation>
    <scope>NUCLEOTIDE SEQUENCE [LARGE SCALE GENOMIC DNA]</scope>
    <source>
        <strain evidence="3">SpSt-374</strain>
    </source>
</reference>
<dbReference type="EMBL" id="DSPX01000124">
    <property type="protein sequence ID" value="HGG01405.1"/>
    <property type="molecule type" value="Genomic_DNA"/>
</dbReference>
<evidence type="ECO:0000256" key="1">
    <source>
        <dbReference type="RuleBase" id="RU003513"/>
    </source>
</evidence>
<protein>
    <submittedName>
        <fullName evidence="3">UDP-N-acetylglucosamine 2-epimerase (Non-hydrolyzing)</fullName>
        <ecNumber evidence="3">5.1.3.14</ecNumber>
    </submittedName>
</protein>
<name>A0A7C3ZKY1_9CYAN</name>
<evidence type="ECO:0000259" key="2">
    <source>
        <dbReference type="Pfam" id="PF02350"/>
    </source>
</evidence>
<accession>A0A7C3ZKY1</accession>
<dbReference type="PANTHER" id="PTHR43174">
    <property type="entry name" value="UDP-N-ACETYLGLUCOSAMINE 2-EPIMERASE"/>
    <property type="match status" value="1"/>
</dbReference>
<gene>
    <name evidence="3" type="ORF">ENR15_12350</name>
</gene>